<dbReference type="GO" id="GO:0003964">
    <property type="term" value="F:RNA-directed DNA polymerase activity"/>
    <property type="evidence" value="ECO:0007669"/>
    <property type="project" value="UniProtKB-KW"/>
</dbReference>
<proteinExistence type="predicted"/>
<keyword evidence="2" id="KW-0695">RNA-directed DNA polymerase</keyword>
<name>G7Y4D5_CLOSI</name>
<protein>
    <submittedName>
        <fullName evidence="2">RNA-directed DNA polymerase from mobile element jockey-like</fullName>
    </submittedName>
</protein>
<gene>
    <name evidence="2" type="ORF">CLF_100842</name>
</gene>
<organism evidence="2 3">
    <name type="scientific">Clonorchis sinensis</name>
    <name type="common">Chinese liver fluke</name>
    <dbReference type="NCBI Taxonomy" id="79923"/>
    <lineage>
        <taxon>Eukaryota</taxon>
        <taxon>Metazoa</taxon>
        <taxon>Spiralia</taxon>
        <taxon>Lophotrochozoa</taxon>
        <taxon>Platyhelminthes</taxon>
        <taxon>Trematoda</taxon>
        <taxon>Digenea</taxon>
        <taxon>Opisthorchiida</taxon>
        <taxon>Opisthorchiata</taxon>
        <taxon>Opisthorchiidae</taxon>
        <taxon>Clonorchis</taxon>
    </lineage>
</organism>
<evidence type="ECO:0000313" key="3">
    <source>
        <dbReference type="Proteomes" id="UP000008909"/>
    </source>
</evidence>
<evidence type="ECO:0000313" key="2">
    <source>
        <dbReference type="EMBL" id="GAA47821.1"/>
    </source>
</evidence>
<feature type="non-terminal residue" evidence="2">
    <location>
        <position position="1"/>
    </location>
</feature>
<reference key="2">
    <citation type="submission" date="2011-10" db="EMBL/GenBank/DDBJ databases">
        <title>The genome and transcriptome sequence of Clonorchis sinensis provide insights into the carcinogenic liver fluke.</title>
        <authorList>
            <person name="Wang X."/>
            <person name="Huang Y."/>
            <person name="Chen W."/>
            <person name="Liu H."/>
            <person name="Guo L."/>
            <person name="Chen Y."/>
            <person name="Luo F."/>
            <person name="Zhou W."/>
            <person name="Sun J."/>
            <person name="Mao Q."/>
            <person name="Liang P."/>
            <person name="Zhou C."/>
            <person name="Tian Y."/>
            <person name="Men J."/>
            <person name="Lv X."/>
            <person name="Huang L."/>
            <person name="Zhou J."/>
            <person name="Hu Y."/>
            <person name="Li R."/>
            <person name="Zhang F."/>
            <person name="Lei H."/>
            <person name="Li X."/>
            <person name="Hu X."/>
            <person name="Liang C."/>
            <person name="Xu J."/>
            <person name="Wu Z."/>
            <person name="Yu X."/>
        </authorList>
    </citation>
    <scope>NUCLEOTIDE SEQUENCE</scope>
    <source>
        <strain>Henan</strain>
    </source>
</reference>
<reference evidence="2" key="1">
    <citation type="journal article" date="2011" name="Genome Biol.">
        <title>The draft genome of the carcinogenic human liver fluke Clonorchis sinensis.</title>
        <authorList>
            <person name="Wang X."/>
            <person name="Chen W."/>
            <person name="Huang Y."/>
            <person name="Sun J."/>
            <person name="Men J."/>
            <person name="Liu H."/>
            <person name="Luo F."/>
            <person name="Guo L."/>
            <person name="Lv X."/>
            <person name="Deng C."/>
            <person name="Zhou C."/>
            <person name="Fan Y."/>
            <person name="Li X."/>
            <person name="Huang L."/>
            <person name="Hu Y."/>
            <person name="Liang C."/>
            <person name="Hu X."/>
            <person name="Xu J."/>
            <person name="Yu X."/>
        </authorList>
    </citation>
    <scope>NUCLEOTIDE SEQUENCE [LARGE SCALE GENOMIC DNA]</scope>
    <source>
        <strain evidence="2">Henan</strain>
    </source>
</reference>
<keyword evidence="2" id="KW-0548">Nucleotidyltransferase</keyword>
<keyword evidence="2" id="KW-0808">Transferase</keyword>
<dbReference type="EMBL" id="DF142855">
    <property type="protein sequence ID" value="GAA47821.1"/>
    <property type="molecule type" value="Genomic_DNA"/>
</dbReference>
<sequence length="331" mass="37516">LVDSGLWSRKDSQSMLKSPEVLHSSHQGSPNPTTKRAENNGNTTERRPANQPTKLMNINHQLAGVHMVAVSVIVAYLDLPVRLWIDPTDTNLVPMVDSDLKIGTSVQMNSTLVGHLIQTEDPISSEDRTNRDYESDCTDLVDGLPATQTSLIHHINRVMQGILIRNHLPTDRGVAQLESPHTDDALNQIGQMCQRSSNWFEDDSKPVSGKHEALVQPSSEMTLHQESVDYCTSFSHLKNRLSYNLTFNCELRVRVAKASEDYDKLEKMWRNQSLLMENKMHTYKAMVLSVLLYGGEALGIYRRNLPYMGSFHILGAYWNERRSSDRLRMEA</sequence>
<feature type="compositionally biased region" description="Polar residues" evidence="1">
    <location>
        <begin position="24"/>
        <end position="43"/>
    </location>
</feature>
<evidence type="ECO:0000256" key="1">
    <source>
        <dbReference type="SAM" id="MobiDB-lite"/>
    </source>
</evidence>
<keyword evidence="3" id="KW-1185">Reference proteome</keyword>
<dbReference type="Proteomes" id="UP000008909">
    <property type="component" value="Unassembled WGS sequence"/>
</dbReference>
<feature type="region of interest" description="Disordered" evidence="1">
    <location>
        <begin position="1"/>
        <end position="53"/>
    </location>
</feature>
<dbReference type="AlphaFoldDB" id="G7Y4D5"/>
<accession>G7Y4D5</accession>